<dbReference type="AlphaFoldDB" id="A0A0L6URF3"/>
<keyword evidence="2" id="KW-1185">Reference proteome</keyword>
<dbReference type="Proteomes" id="UP000037035">
    <property type="component" value="Unassembled WGS sequence"/>
</dbReference>
<dbReference type="VEuPathDB" id="FungiDB:VP01_4221g1"/>
<accession>A0A0L6URF3</accession>
<organism evidence="1 2">
    <name type="scientific">Puccinia sorghi</name>
    <dbReference type="NCBI Taxonomy" id="27349"/>
    <lineage>
        <taxon>Eukaryota</taxon>
        <taxon>Fungi</taxon>
        <taxon>Dikarya</taxon>
        <taxon>Basidiomycota</taxon>
        <taxon>Pucciniomycotina</taxon>
        <taxon>Pucciniomycetes</taxon>
        <taxon>Pucciniales</taxon>
        <taxon>Pucciniaceae</taxon>
        <taxon>Puccinia</taxon>
    </lineage>
</organism>
<comment type="caution">
    <text evidence="1">The sequence shown here is derived from an EMBL/GenBank/DDBJ whole genome shotgun (WGS) entry which is preliminary data.</text>
</comment>
<dbReference type="EMBL" id="LAVV01009304">
    <property type="protein sequence ID" value="KNZ50817.1"/>
    <property type="molecule type" value="Genomic_DNA"/>
</dbReference>
<name>A0A0L6URF3_9BASI</name>
<sequence>MTVNVLIYVDKEVRKQIIILDFKLGIGSKKQIDLKFGNATWRRRVPKAFYTSRFDSSTTPVAAWKIDIKLLDLCDGEVGYAVKFALDTTHADIITSRKCRSN</sequence>
<reference evidence="1 2" key="1">
    <citation type="submission" date="2015-08" db="EMBL/GenBank/DDBJ databases">
        <title>Next Generation Sequencing and Analysis of the Genome of Puccinia sorghi L Schw, the Causal Agent of Maize Common Rust.</title>
        <authorList>
            <person name="Rochi L."/>
            <person name="Burguener G."/>
            <person name="Darino M."/>
            <person name="Turjanski A."/>
            <person name="Kreff E."/>
            <person name="Dieguez M.J."/>
            <person name="Sacco F."/>
        </authorList>
    </citation>
    <scope>NUCLEOTIDE SEQUENCE [LARGE SCALE GENOMIC DNA]</scope>
    <source>
        <strain evidence="1 2">RO10H11247</strain>
    </source>
</reference>
<evidence type="ECO:0000313" key="1">
    <source>
        <dbReference type="EMBL" id="KNZ50817.1"/>
    </source>
</evidence>
<proteinExistence type="predicted"/>
<evidence type="ECO:0000313" key="2">
    <source>
        <dbReference type="Proteomes" id="UP000037035"/>
    </source>
</evidence>
<gene>
    <name evidence="1" type="ORF">VP01_4221g1</name>
</gene>
<protein>
    <submittedName>
        <fullName evidence="1">Uncharacterized protein</fullName>
    </submittedName>
</protein>